<organism evidence="2 3">
    <name type="scientific">Ceratosolen solmsi marchali</name>
    <dbReference type="NCBI Taxonomy" id="326594"/>
    <lineage>
        <taxon>Eukaryota</taxon>
        <taxon>Metazoa</taxon>
        <taxon>Ecdysozoa</taxon>
        <taxon>Arthropoda</taxon>
        <taxon>Hexapoda</taxon>
        <taxon>Insecta</taxon>
        <taxon>Pterygota</taxon>
        <taxon>Neoptera</taxon>
        <taxon>Endopterygota</taxon>
        <taxon>Hymenoptera</taxon>
        <taxon>Apocrita</taxon>
        <taxon>Proctotrupomorpha</taxon>
        <taxon>Chalcidoidea</taxon>
        <taxon>Agaonidae</taxon>
        <taxon>Agaoninae</taxon>
        <taxon>Ceratosolen</taxon>
    </lineage>
</organism>
<dbReference type="SUPFAM" id="SSF46934">
    <property type="entry name" value="UBA-like"/>
    <property type="match status" value="1"/>
</dbReference>
<dbReference type="AlphaFoldDB" id="A0AAJ7DU61"/>
<dbReference type="InterPro" id="IPR011990">
    <property type="entry name" value="TPR-like_helical_dom_sf"/>
</dbReference>
<dbReference type="GeneID" id="105361176"/>
<dbReference type="Gene3D" id="1.10.8.10">
    <property type="entry name" value="DNA helicase RuvA subunit, C-terminal domain"/>
    <property type="match status" value="1"/>
</dbReference>
<dbReference type="Gene3D" id="1.25.40.10">
    <property type="entry name" value="Tetratricopeptide repeat domain"/>
    <property type="match status" value="1"/>
</dbReference>
<accession>A0AAJ7DU61</accession>
<proteinExistence type="predicted"/>
<dbReference type="SUPFAM" id="SSF48452">
    <property type="entry name" value="TPR-like"/>
    <property type="match status" value="1"/>
</dbReference>
<dbReference type="PANTHER" id="PTHR47678">
    <property type="entry name" value="TETRATRICOPEPTIDE REPEAT PROTEIN 31"/>
    <property type="match status" value="1"/>
</dbReference>
<dbReference type="InterPro" id="IPR009060">
    <property type="entry name" value="UBA-like_sf"/>
</dbReference>
<feature type="domain" description="UBA" evidence="1">
    <location>
        <begin position="176"/>
        <end position="219"/>
    </location>
</feature>
<name>A0AAJ7DU61_9HYME</name>
<evidence type="ECO:0000313" key="3">
    <source>
        <dbReference type="RefSeq" id="XP_011496588.1"/>
    </source>
</evidence>
<dbReference type="RefSeq" id="XP_011496588.1">
    <property type="nucleotide sequence ID" value="XM_011498286.1"/>
</dbReference>
<dbReference type="PROSITE" id="PS50030">
    <property type="entry name" value="UBA"/>
    <property type="match status" value="1"/>
</dbReference>
<evidence type="ECO:0000259" key="1">
    <source>
        <dbReference type="PROSITE" id="PS50030"/>
    </source>
</evidence>
<reference evidence="3" key="1">
    <citation type="submission" date="2025-08" db="UniProtKB">
        <authorList>
            <consortium name="RefSeq"/>
        </authorList>
    </citation>
    <scope>IDENTIFICATION</scope>
</reference>
<evidence type="ECO:0000313" key="2">
    <source>
        <dbReference type="Proteomes" id="UP000695007"/>
    </source>
</evidence>
<dbReference type="InterPro" id="IPR015940">
    <property type="entry name" value="UBA"/>
</dbReference>
<sequence length="281" mass="32743">MESNENADIEIDDYEEVNEDTEKTNVKSNSDDFDFLKENVSAFVSEIIRYKLKDKHKPTTSVPSVIKKKFNSIKDDQHKISINSQKQIALEYLNEAIVLKASDHRHYLNRCYCYLRMNKYNLALEDAKYVLQTSKDNLHIYLANVRAGQASFGLQKYYEAEIYLTRATFIEPENYHTQRELMRVKLANLVEMGFQEKDALFALELHSSTTEAIEYLIENNACSNKSKFNDFEILHNDYNNMIYSSDDDEKPSTVEILNKIMNYKAGDRKLHNNLTNSPKAK</sequence>
<gene>
    <name evidence="3" type="primary">LOC105361176</name>
</gene>
<dbReference type="PANTHER" id="PTHR47678:SF4">
    <property type="entry name" value="SHOCK PROTEIN 70 (HSP70)-INTERACTING PROTEIN, PUTATIVE-RELATED"/>
    <property type="match status" value="1"/>
</dbReference>
<protein>
    <submittedName>
        <fullName evidence="3">Uncharacterized protein LOC105361176</fullName>
    </submittedName>
</protein>
<dbReference type="Proteomes" id="UP000695007">
    <property type="component" value="Unplaced"/>
</dbReference>
<dbReference type="KEGG" id="csol:105361176"/>
<keyword evidence="2" id="KW-1185">Reference proteome</keyword>